<dbReference type="EMBL" id="KN847479">
    <property type="protein sequence ID" value="KIX03759.1"/>
    <property type="molecule type" value="Genomic_DNA"/>
</dbReference>
<dbReference type="AlphaFoldDB" id="A0A0D2ID39"/>
<proteinExistence type="predicted"/>
<dbReference type="OrthoDB" id="9977941at2759"/>
<dbReference type="PANTHER" id="PTHR42060">
    <property type="entry name" value="NHL REPEAT-CONTAINING PROTEIN-RELATED"/>
    <property type="match status" value="1"/>
</dbReference>
<sequence>MPSLPLEPVLIHDFPLGTYVNSLAIRKQDGDILVTLASIPQVYLISTRDEFEATKVATIPGVQAALSIVETQVNEFYVVAGNLSVTEKTSEKGSYSVWKLDMRKKDRSVEPAKVADVTDAALLDKATPLDSTRLLIPDSILGSVWMLNIKSGQSRVVLNDTASMSPVTPSGVGINSVGIHGDFLYYDNSQKGSISRVPIDLQTATPVGPVEPLFQNNDTVFAQGFAFRGNSLWLANGFDEINLFSGATSPQISTPLATEVVAGSPNETTFVGPSDCKFGRKPLDLKRGSLYVTTTGKSSEGYVYGGSLFRVDLGPHLS</sequence>
<reference evidence="1 2" key="1">
    <citation type="submission" date="2015-01" db="EMBL/GenBank/DDBJ databases">
        <title>The Genome Sequence of Rhinocladiella mackenzie CBS 650.93.</title>
        <authorList>
            <consortium name="The Broad Institute Genomics Platform"/>
            <person name="Cuomo C."/>
            <person name="de Hoog S."/>
            <person name="Gorbushina A."/>
            <person name="Stielow B."/>
            <person name="Teixiera M."/>
            <person name="Abouelleil A."/>
            <person name="Chapman S.B."/>
            <person name="Priest M."/>
            <person name="Young S.K."/>
            <person name="Wortman J."/>
            <person name="Nusbaum C."/>
            <person name="Birren B."/>
        </authorList>
    </citation>
    <scope>NUCLEOTIDE SEQUENCE [LARGE SCALE GENOMIC DNA]</scope>
    <source>
        <strain evidence="1 2">CBS 650.93</strain>
    </source>
</reference>
<dbReference type="SUPFAM" id="SSF63829">
    <property type="entry name" value="Calcium-dependent phosphotriesterase"/>
    <property type="match status" value="1"/>
</dbReference>
<dbReference type="GeneID" id="25295383"/>
<dbReference type="VEuPathDB" id="FungiDB:Z518_07312"/>
<dbReference type="PANTHER" id="PTHR42060:SF1">
    <property type="entry name" value="NHL REPEAT-CONTAINING PROTEIN"/>
    <property type="match status" value="1"/>
</dbReference>
<protein>
    <recommendedName>
        <fullName evidence="3">SMP-30/Gluconolactonase/LRE-like region domain-containing protein</fullName>
    </recommendedName>
</protein>
<dbReference type="HOGENOM" id="CLU_052989_0_0_1"/>
<evidence type="ECO:0008006" key="3">
    <source>
        <dbReference type="Google" id="ProtNLM"/>
    </source>
</evidence>
<evidence type="ECO:0000313" key="1">
    <source>
        <dbReference type="EMBL" id="KIX03759.1"/>
    </source>
</evidence>
<dbReference type="InterPro" id="IPR052998">
    <property type="entry name" value="Hetero-Diels-Alderase-like"/>
</dbReference>
<dbReference type="RefSeq" id="XP_013270895.1">
    <property type="nucleotide sequence ID" value="XM_013415441.1"/>
</dbReference>
<gene>
    <name evidence="1" type="ORF">Z518_07312</name>
</gene>
<organism evidence="1 2">
    <name type="scientific">Rhinocladiella mackenziei CBS 650.93</name>
    <dbReference type="NCBI Taxonomy" id="1442369"/>
    <lineage>
        <taxon>Eukaryota</taxon>
        <taxon>Fungi</taxon>
        <taxon>Dikarya</taxon>
        <taxon>Ascomycota</taxon>
        <taxon>Pezizomycotina</taxon>
        <taxon>Eurotiomycetes</taxon>
        <taxon>Chaetothyriomycetidae</taxon>
        <taxon>Chaetothyriales</taxon>
        <taxon>Herpotrichiellaceae</taxon>
        <taxon>Rhinocladiella</taxon>
    </lineage>
</organism>
<keyword evidence="2" id="KW-1185">Reference proteome</keyword>
<evidence type="ECO:0000313" key="2">
    <source>
        <dbReference type="Proteomes" id="UP000053617"/>
    </source>
</evidence>
<dbReference type="Proteomes" id="UP000053617">
    <property type="component" value="Unassembled WGS sequence"/>
</dbReference>
<name>A0A0D2ID39_9EURO</name>
<dbReference type="Gene3D" id="2.120.10.30">
    <property type="entry name" value="TolB, C-terminal domain"/>
    <property type="match status" value="1"/>
</dbReference>
<accession>A0A0D2ID39</accession>
<dbReference type="InterPro" id="IPR011042">
    <property type="entry name" value="6-blade_b-propeller_TolB-like"/>
</dbReference>